<dbReference type="InterPro" id="IPR036078">
    <property type="entry name" value="Spo11/TopoVI_A_sf"/>
</dbReference>
<dbReference type="PROSITE" id="PS52041">
    <property type="entry name" value="TOPO_IIB"/>
    <property type="match status" value="1"/>
</dbReference>
<evidence type="ECO:0000259" key="11">
    <source>
        <dbReference type="Pfam" id="PF04406"/>
    </source>
</evidence>
<sequence length="388" mass="43751">MLLVINYVLNALESNRKVNIRGIYYQNVDTFKKQSNVQALLKKLTEVLEVRRAALNVRPSHKGLFLSSALSIQLNNGNVVMGSDTSASHIPTCEDISQLDVVGNTFVLLSQSNLSKSQVAFVLVVEKETVFSALREIQFSRSSAHGHNIILTQLSNSAKGKGYPDIATRDLLNHLANVIPDKYILSYLKDVPFIGLVDSDPHGLRIFLTYKFGSENMQQEKLQMACPRLKLMGLRNAEFDLLCIPPNQALSITKKEKTICKKMIQRLDLMDRSAFGVKELKWDRDEIKQMVTYDRKFEIEALYSAPTPNGETVFSGQVLGEYIDSKLTIWLKQQAILDEAGFEDMSSILSYCEHFENYTSNSATDSTLVDNFLVLSNSQDEDDFILEQ</sequence>
<keyword evidence="9 10" id="KW-0413">Isomerase</keyword>
<dbReference type="Gene3D" id="3.40.1360.10">
    <property type="match status" value="1"/>
</dbReference>
<keyword evidence="8 10" id="KW-0238">DNA-binding</keyword>
<dbReference type="GO" id="GO:0005524">
    <property type="term" value="F:ATP binding"/>
    <property type="evidence" value="ECO:0007669"/>
    <property type="project" value="InterPro"/>
</dbReference>
<dbReference type="InterPro" id="IPR034136">
    <property type="entry name" value="TOPRIM_Topo6A/Spo11"/>
</dbReference>
<evidence type="ECO:0000256" key="10">
    <source>
        <dbReference type="PROSITE-ProRule" id="PRU01385"/>
    </source>
</evidence>
<dbReference type="AlphaFoldDB" id="A0A4T0NZ99"/>
<dbReference type="GO" id="GO:0003677">
    <property type="term" value="F:DNA binding"/>
    <property type="evidence" value="ECO:0007669"/>
    <property type="project" value="UniProtKB-UniRule"/>
</dbReference>
<dbReference type="CDD" id="cd00223">
    <property type="entry name" value="TOPRIM_TopoIIB_SPO"/>
    <property type="match status" value="1"/>
</dbReference>
<dbReference type="GO" id="GO:0000228">
    <property type="term" value="C:nuclear chromosome"/>
    <property type="evidence" value="ECO:0007669"/>
    <property type="project" value="TreeGrafter"/>
</dbReference>
<dbReference type="EC" id="5.6.2.2" evidence="4"/>
<dbReference type="Gene3D" id="1.10.10.10">
    <property type="entry name" value="Winged helix-like DNA-binding domain superfamily/Winged helix DNA-binding domain"/>
    <property type="match status" value="1"/>
</dbReference>
<comment type="catalytic activity">
    <reaction evidence="1 10">
        <text>ATP-dependent breakage, passage and rejoining of double-stranded DNA.</text>
        <dbReference type="EC" id="5.6.2.2"/>
    </reaction>
</comment>
<comment type="similarity">
    <text evidence="3 10">Belongs to the TOP6A family.</text>
</comment>
<keyword evidence="5" id="KW-0479">Metal-binding</keyword>
<dbReference type="GO" id="GO:0046872">
    <property type="term" value="F:metal ion binding"/>
    <property type="evidence" value="ECO:0007669"/>
    <property type="project" value="UniProtKB-KW"/>
</dbReference>
<comment type="cofactor">
    <cofactor evidence="2">
        <name>Mg(2+)</name>
        <dbReference type="ChEBI" id="CHEBI:18420"/>
    </cofactor>
</comment>
<dbReference type="Pfam" id="PF04406">
    <property type="entry name" value="TP6A_N"/>
    <property type="match status" value="1"/>
</dbReference>
<dbReference type="PANTHER" id="PTHR10848">
    <property type="entry name" value="MEIOTIC RECOMBINATION PROTEIN SPO11"/>
    <property type="match status" value="1"/>
</dbReference>
<dbReference type="GO" id="GO:0007131">
    <property type="term" value="P:reciprocal meiotic recombination"/>
    <property type="evidence" value="ECO:0007669"/>
    <property type="project" value="TreeGrafter"/>
</dbReference>
<dbReference type="EMBL" id="SPRH01000008">
    <property type="protein sequence ID" value="TIC03030.1"/>
    <property type="molecule type" value="Genomic_DNA"/>
</dbReference>
<dbReference type="InterPro" id="IPR002815">
    <property type="entry name" value="Spo11/TopoVI_A"/>
</dbReference>
<accession>A0A4T0NZ99</accession>
<name>A0A4T0NZ99_9BASI</name>
<evidence type="ECO:0000256" key="8">
    <source>
        <dbReference type="ARBA" id="ARBA00023125"/>
    </source>
</evidence>
<evidence type="ECO:0000256" key="1">
    <source>
        <dbReference type="ARBA" id="ARBA00000185"/>
    </source>
</evidence>
<dbReference type="PRINTS" id="PR01550">
    <property type="entry name" value="TOP6AFAMILY"/>
</dbReference>
<dbReference type="GO" id="GO:0003918">
    <property type="term" value="F:DNA topoisomerase type II (double strand cut, ATP-hydrolyzing) activity"/>
    <property type="evidence" value="ECO:0007669"/>
    <property type="project" value="UniProtKB-UniRule"/>
</dbReference>
<evidence type="ECO:0000256" key="7">
    <source>
        <dbReference type="ARBA" id="ARBA00023029"/>
    </source>
</evidence>
<evidence type="ECO:0000256" key="3">
    <source>
        <dbReference type="ARBA" id="ARBA00006559"/>
    </source>
</evidence>
<proteinExistence type="inferred from homology"/>
<dbReference type="InterPro" id="IPR013049">
    <property type="entry name" value="Spo11/TopoVI_A_N"/>
</dbReference>
<comment type="caution">
    <text evidence="13">The sequence shown here is derived from an EMBL/GenBank/DDBJ whole genome shotgun (WGS) entry which is preliminary data.</text>
</comment>
<dbReference type="SUPFAM" id="SSF56726">
    <property type="entry name" value="DNA topoisomerase IV, alpha subunit"/>
    <property type="match status" value="1"/>
</dbReference>
<keyword evidence="7 10" id="KW-0799">Topoisomerase</keyword>
<gene>
    <name evidence="13" type="ORF">E3Q17_01017</name>
</gene>
<evidence type="ECO:0000256" key="9">
    <source>
        <dbReference type="ARBA" id="ARBA00023235"/>
    </source>
</evidence>
<protein>
    <recommendedName>
        <fullName evidence="4">DNA topoisomerase (ATP-hydrolyzing)</fullName>
        <ecNumber evidence="4">5.6.2.2</ecNumber>
    </recommendedName>
</protein>
<evidence type="ECO:0000256" key="5">
    <source>
        <dbReference type="ARBA" id="ARBA00022723"/>
    </source>
</evidence>
<keyword evidence="6" id="KW-0460">Magnesium</keyword>
<feature type="active site" description="O-(5'-phospho-DNA)-tyrosine intermediate" evidence="10">
    <location>
        <position position="25"/>
    </location>
</feature>
<reference evidence="13 14" key="1">
    <citation type="submission" date="2019-03" db="EMBL/GenBank/DDBJ databases">
        <title>Sequencing 25 genomes of Wallemia mellicola.</title>
        <authorList>
            <person name="Gostincar C."/>
        </authorList>
    </citation>
    <scope>NUCLEOTIDE SEQUENCE [LARGE SCALE GENOMIC DNA]</scope>
    <source>
        <strain evidence="13 14">EXF-1262</strain>
    </source>
</reference>
<evidence type="ECO:0000313" key="14">
    <source>
        <dbReference type="Proteomes" id="UP000307169"/>
    </source>
</evidence>
<dbReference type="Pfam" id="PF21180">
    <property type="entry name" value="TOP6A-Spo11_Toprim"/>
    <property type="match status" value="1"/>
</dbReference>
<dbReference type="GO" id="GO:0042138">
    <property type="term" value="P:meiotic DNA double-strand break formation"/>
    <property type="evidence" value="ECO:0007669"/>
    <property type="project" value="TreeGrafter"/>
</dbReference>
<organism evidence="13 14">
    <name type="scientific">Wallemia mellicola</name>
    <dbReference type="NCBI Taxonomy" id="1708541"/>
    <lineage>
        <taxon>Eukaryota</taxon>
        <taxon>Fungi</taxon>
        <taxon>Dikarya</taxon>
        <taxon>Basidiomycota</taxon>
        <taxon>Wallemiomycotina</taxon>
        <taxon>Wallemiomycetes</taxon>
        <taxon>Wallemiales</taxon>
        <taxon>Wallemiaceae</taxon>
        <taxon>Wallemia</taxon>
    </lineage>
</organism>
<dbReference type="InterPro" id="IPR036388">
    <property type="entry name" value="WH-like_DNA-bd_sf"/>
</dbReference>
<evidence type="ECO:0000259" key="12">
    <source>
        <dbReference type="Pfam" id="PF21180"/>
    </source>
</evidence>
<dbReference type="Proteomes" id="UP000307169">
    <property type="component" value="Unassembled WGS sequence"/>
</dbReference>
<evidence type="ECO:0000313" key="13">
    <source>
        <dbReference type="EMBL" id="TIC03030.1"/>
    </source>
</evidence>
<feature type="domain" description="Spo11/DNA topoisomerase VI subunit A N-terminal" evidence="11">
    <location>
        <begin position="1"/>
        <end position="57"/>
    </location>
</feature>
<evidence type="ECO:0000256" key="6">
    <source>
        <dbReference type="ARBA" id="ARBA00022842"/>
    </source>
</evidence>
<evidence type="ECO:0000256" key="2">
    <source>
        <dbReference type="ARBA" id="ARBA00001946"/>
    </source>
</evidence>
<dbReference type="PANTHER" id="PTHR10848:SF0">
    <property type="entry name" value="MEIOTIC RECOMBINATION PROTEIN SPO11"/>
    <property type="match status" value="1"/>
</dbReference>
<dbReference type="GO" id="GO:0000706">
    <property type="term" value="P:meiotic DNA double-strand break processing"/>
    <property type="evidence" value="ECO:0007669"/>
    <property type="project" value="TreeGrafter"/>
</dbReference>
<evidence type="ECO:0000256" key="4">
    <source>
        <dbReference type="ARBA" id="ARBA00012895"/>
    </source>
</evidence>
<feature type="domain" description="Topoisomerase 6 subunit A/Spo11 TOPRIM" evidence="12">
    <location>
        <begin position="121"/>
        <end position="304"/>
    </location>
</feature>